<evidence type="ECO:0000313" key="2">
    <source>
        <dbReference type="Proteomes" id="UP001596425"/>
    </source>
</evidence>
<name>A0ABW1YKM2_9GAMM</name>
<dbReference type="PROSITE" id="PS51257">
    <property type="entry name" value="PROKAR_LIPOPROTEIN"/>
    <property type="match status" value="1"/>
</dbReference>
<gene>
    <name evidence="1" type="ORF">ACFQBM_08140</name>
</gene>
<dbReference type="RefSeq" id="WP_193189280.1">
    <property type="nucleotide sequence ID" value="NZ_JACZFR010000006.1"/>
</dbReference>
<organism evidence="1 2">
    <name type="scientific">Microbulbifer taiwanensis</name>
    <dbReference type="NCBI Taxonomy" id="986746"/>
    <lineage>
        <taxon>Bacteria</taxon>
        <taxon>Pseudomonadati</taxon>
        <taxon>Pseudomonadota</taxon>
        <taxon>Gammaproteobacteria</taxon>
        <taxon>Cellvibrionales</taxon>
        <taxon>Microbulbiferaceae</taxon>
        <taxon>Microbulbifer</taxon>
    </lineage>
</organism>
<evidence type="ECO:0008006" key="3">
    <source>
        <dbReference type="Google" id="ProtNLM"/>
    </source>
</evidence>
<comment type="caution">
    <text evidence="1">The sequence shown here is derived from an EMBL/GenBank/DDBJ whole genome shotgun (WGS) entry which is preliminary data.</text>
</comment>
<dbReference type="EMBL" id="JBHSVR010000001">
    <property type="protein sequence ID" value="MFC6633245.1"/>
    <property type="molecule type" value="Genomic_DNA"/>
</dbReference>
<accession>A0ABW1YKM2</accession>
<proteinExistence type="predicted"/>
<sequence length="220" mass="23808">MIKKLIILSLALTAVGCAGVKTVPLSEESIPMIEGRAISGSFSNEKPGFAAMTAGKGAFGALGAVAMISAGNKLIAENNVEDPADYIYEALATELAKQYALRLLEGSRVETSGAKLDELSAQVNDSRLLLDVRTVGWNFVYFPTTWNKYKVGYSAMLRLIDTSTKEVLAESMCSKTSHEDSDTAPTYDELVANQAERLKQELHAAANYCIKDFKGNTLRL</sequence>
<dbReference type="Proteomes" id="UP001596425">
    <property type="component" value="Unassembled WGS sequence"/>
</dbReference>
<reference evidence="2" key="1">
    <citation type="journal article" date="2019" name="Int. J. Syst. Evol. Microbiol.">
        <title>The Global Catalogue of Microorganisms (GCM) 10K type strain sequencing project: providing services to taxonomists for standard genome sequencing and annotation.</title>
        <authorList>
            <consortium name="The Broad Institute Genomics Platform"/>
            <consortium name="The Broad Institute Genome Sequencing Center for Infectious Disease"/>
            <person name="Wu L."/>
            <person name="Ma J."/>
        </authorList>
    </citation>
    <scope>NUCLEOTIDE SEQUENCE [LARGE SCALE GENOMIC DNA]</scope>
    <source>
        <strain evidence="2">CGMCC 1.13718</strain>
    </source>
</reference>
<keyword evidence="2" id="KW-1185">Reference proteome</keyword>
<protein>
    <recommendedName>
        <fullName evidence="3">Lipoprotein</fullName>
    </recommendedName>
</protein>
<evidence type="ECO:0000313" key="1">
    <source>
        <dbReference type="EMBL" id="MFC6633245.1"/>
    </source>
</evidence>